<gene>
    <name evidence="1" type="ORF">PADG_11051</name>
</gene>
<protein>
    <submittedName>
        <fullName evidence="1">Uncharacterized protein</fullName>
    </submittedName>
</protein>
<dbReference type="GeneID" id="22586948"/>
<dbReference type="eggNOG" id="ENOG502RQZ4">
    <property type="taxonomic scope" value="Eukaryota"/>
</dbReference>
<name>A0A0A0HVJ7_PARBD</name>
<dbReference type="AlphaFoldDB" id="A0A0A0HVJ7"/>
<dbReference type="InParanoid" id="A0A0A0HVJ7"/>
<dbReference type="KEGG" id="pbn:PADG_11051"/>
<dbReference type="Proteomes" id="UP000001628">
    <property type="component" value="Unassembled WGS sequence"/>
</dbReference>
<proteinExistence type="predicted"/>
<organism evidence="1 2">
    <name type="scientific">Paracoccidioides brasiliensis (strain Pb18)</name>
    <dbReference type="NCBI Taxonomy" id="502780"/>
    <lineage>
        <taxon>Eukaryota</taxon>
        <taxon>Fungi</taxon>
        <taxon>Dikarya</taxon>
        <taxon>Ascomycota</taxon>
        <taxon>Pezizomycotina</taxon>
        <taxon>Eurotiomycetes</taxon>
        <taxon>Eurotiomycetidae</taxon>
        <taxon>Onygenales</taxon>
        <taxon>Ajellomycetaceae</taxon>
        <taxon>Paracoccidioides</taxon>
    </lineage>
</organism>
<keyword evidence="2" id="KW-1185">Reference proteome</keyword>
<reference evidence="1 2" key="1">
    <citation type="journal article" date="2011" name="PLoS Genet.">
        <title>Comparative genomic analysis of human fungal pathogens causing paracoccidioidomycosis.</title>
        <authorList>
            <person name="Desjardins C.A."/>
            <person name="Champion M.D."/>
            <person name="Holder J.W."/>
            <person name="Muszewska A."/>
            <person name="Goldberg J."/>
            <person name="Bailao A.M."/>
            <person name="Brigido M.M."/>
            <person name="Ferreira M.E."/>
            <person name="Garcia A.M."/>
            <person name="Grynberg M."/>
            <person name="Gujja S."/>
            <person name="Heiman D.I."/>
            <person name="Henn M.R."/>
            <person name="Kodira C.D."/>
            <person name="Leon-Narvaez H."/>
            <person name="Longo L.V."/>
            <person name="Ma L.J."/>
            <person name="Malavazi I."/>
            <person name="Matsuo A.L."/>
            <person name="Morais F.V."/>
            <person name="Pereira M."/>
            <person name="Rodriguez-Brito S."/>
            <person name="Sakthikumar S."/>
            <person name="Salem-Izacc S.M."/>
            <person name="Sykes S.M."/>
            <person name="Teixeira M.M."/>
            <person name="Vallejo M.C."/>
            <person name="Walter M.E."/>
            <person name="Yandava C."/>
            <person name="Young S."/>
            <person name="Zeng Q."/>
            <person name="Zucker J."/>
            <person name="Felipe M.S."/>
            <person name="Goldman G.H."/>
            <person name="Haas B.J."/>
            <person name="McEwen J.G."/>
            <person name="Nino-Vega G."/>
            <person name="Puccia R."/>
            <person name="San-Blas G."/>
            <person name="Soares C.M."/>
            <person name="Birren B.W."/>
            <person name="Cuomo C.A."/>
        </authorList>
    </citation>
    <scope>NUCLEOTIDE SEQUENCE [LARGE SCALE GENOMIC DNA]</scope>
    <source>
        <strain evidence="1 2">Pb18</strain>
    </source>
</reference>
<sequence>MLAKNDHTPTSLDNIRKTVNLITAEMDLHYSECDSVENQVQMVVDSIYAKDILRQEFRLSGSVTFESSFELEATRQGQPVEEMLQVSIGANAALIQ</sequence>
<dbReference type="STRING" id="502780.A0A0A0HVJ7"/>
<dbReference type="VEuPathDB" id="FungiDB:PADG_11051"/>
<dbReference type="HOGENOM" id="CLU_183925_0_0_1"/>
<dbReference type="RefSeq" id="XP_010756655.1">
    <property type="nucleotide sequence ID" value="XM_010758353.1"/>
</dbReference>
<dbReference type="OrthoDB" id="10459285at2759"/>
<evidence type="ECO:0000313" key="2">
    <source>
        <dbReference type="Proteomes" id="UP000001628"/>
    </source>
</evidence>
<accession>A0A0A0HVJ7</accession>
<dbReference type="EMBL" id="KN275957">
    <property type="protein sequence ID" value="KGM92602.1"/>
    <property type="molecule type" value="Genomic_DNA"/>
</dbReference>
<evidence type="ECO:0000313" key="1">
    <source>
        <dbReference type="EMBL" id="KGM92602.1"/>
    </source>
</evidence>